<evidence type="ECO:0000313" key="5">
    <source>
        <dbReference type="Proteomes" id="UP000326202"/>
    </source>
</evidence>
<comment type="similarity">
    <text evidence="1">Belongs to the short-chain dehydrogenases/reductases (SDR) family.</text>
</comment>
<dbReference type="SUPFAM" id="SSF51735">
    <property type="entry name" value="NAD(P)-binding Rossmann-fold domains"/>
    <property type="match status" value="1"/>
</dbReference>
<dbReference type="FunFam" id="3.40.50.720:FF:000084">
    <property type="entry name" value="Short-chain dehydrogenase reductase"/>
    <property type="match status" value="1"/>
</dbReference>
<dbReference type="PANTHER" id="PTHR43477:SF1">
    <property type="entry name" value="DIHYDROANTICAPSIN 7-DEHYDROGENASE"/>
    <property type="match status" value="1"/>
</dbReference>
<dbReference type="Gene3D" id="3.40.50.720">
    <property type="entry name" value="NAD(P)-binding Rossmann-like Domain"/>
    <property type="match status" value="1"/>
</dbReference>
<feature type="domain" description="Ketoreductase" evidence="3">
    <location>
        <begin position="6"/>
        <end position="184"/>
    </location>
</feature>
<dbReference type="OrthoDB" id="9792355at2"/>
<dbReference type="InterPro" id="IPR020904">
    <property type="entry name" value="Sc_DH/Rdtase_CS"/>
</dbReference>
<dbReference type="EMBL" id="CP042906">
    <property type="protein sequence ID" value="QEX16039.1"/>
    <property type="molecule type" value="Genomic_DNA"/>
</dbReference>
<dbReference type="Proteomes" id="UP000326202">
    <property type="component" value="Chromosome"/>
</dbReference>
<dbReference type="PRINTS" id="PR00080">
    <property type="entry name" value="SDRFAMILY"/>
</dbReference>
<gene>
    <name evidence="4" type="ORF">FRZ44_13310</name>
</gene>
<dbReference type="AlphaFoldDB" id="A0A5J6MF74"/>
<dbReference type="InterPro" id="IPR002347">
    <property type="entry name" value="SDR_fam"/>
</dbReference>
<dbReference type="InterPro" id="IPR051122">
    <property type="entry name" value="SDR_DHRS6-like"/>
</dbReference>
<accession>A0A5J6MF74</accession>
<dbReference type="PROSITE" id="PS00061">
    <property type="entry name" value="ADH_SHORT"/>
    <property type="match status" value="1"/>
</dbReference>
<dbReference type="CDD" id="cd05233">
    <property type="entry name" value="SDR_c"/>
    <property type="match status" value="1"/>
</dbReference>
<organism evidence="4 5">
    <name type="scientific">Hypericibacter terrae</name>
    <dbReference type="NCBI Taxonomy" id="2602015"/>
    <lineage>
        <taxon>Bacteria</taxon>
        <taxon>Pseudomonadati</taxon>
        <taxon>Pseudomonadota</taxon>
        <taxon>Alphaproteobacteria</taxon>
        <taxon>Rhodospirillales</taxon>
        <taxon>Dongiaceae</taxon>
        <taxon>Hypericibacter</taxon>
    </lineage>
</organism>
<keyword evidence="2" id="KW-0560">Oxidoreductase</keyword>
<dbReference type="InterPro" id="IPR036291">
    <property type="entry name" value="NAD(P)-bd_dom_sf"/>
</dbReference>
<dbReference type="Pfam" id="PF13561">
    <property type="entry name" value="adh_short_C2"/>
    <property type="match status" value="1"/>
</dbReference>
<evidence type="ECO:0000313" key="4">
    <source>
        <dbReference type="EMBL" id="QEX16039.1"/>
    </source>
</evidence>
<dbReference type="SMART" id="SM00822">
    <property type="entry name" value="PKS_KR"/>
    <property type="match status" value="1"/>
</dbReference>
<dbReference type="InterPro" id="IPR057326">
    <property type="entry name" value="KR_dom"/>
</dbReference>
<dbReference type="RefSeq" id="WP_151176439.1">
    <property type="nucleotide sequence ID" value="NZ_CP042906.1"/>
</dbReference>
<dbReference type="PANTHER" id="PTHR43477">
    <property type="entry name" value="DIHYDROANTICAPSIN 7-DEHYDROGENASE"/>
    <property type="match status" value="1"/>
</dbReference>
<evidence type="ECO:0000256" key="2">
    <source>
        <dbReference type="ARBA" id="ARBA00023002"/>
    </source>
</evidence>
<proteinExistence type="inferred from homology"/>
<reference evidence="4 5" key="1">
    <citation type="submission" date="2019-08" db="EMBL/GenBank/DDBJ databases">
        <title>Hyperibacter terrae gen. nov., sp. nov. and Hyperibacter viscosus sp. nov., two new members in the family Rhodospirillaceae isolated from the rhizosphere of Hypericum perforatum.</title>
        <authorList>
            <person name="Noviana Z."/>
        </authorList>
    </citation>
    <scope>NUCLEOTIDE SEQUENCE [LARGE SCALE GENOMIC DNA]</scope>
    <source>
        <strain evidence="4 5">R5913</strain>
    </source>
</reference>
<sequence>MEFSSKRVLVTGSTRGLGRAAARLFLERGAEVVVHGHDGNGVARAVTGLTKDFPGRVQGFPADLSDRAACRRLAQQAGAVDVLVNNAGVFLEGAIPDVDLKLWQRSFAINVTAPWILARALLGPLRERRGVIVNISSDAGILGYPGISTYCATKGAIIGLTKALAVELAPAVRAICVCPGPIETDMMRQSLAATPDPAATRKVWEAYPALRRVAQPEEVAEAILFAASPRSSFMTGNLIVIDGGVTMGKRV</sequence>
<dbReference type="KEGG" id="htq:FRZ44_13310"/>
<dbReference type="GO" id="GO:0016491">
    <property type="term" value="F:oxidoreductase activity"/>
    <property type="evidence" value="ECO:0007669"/>
    <property type="project" value="UniProtKB-KW"/>
</dbReference>
<evidence type="ECO:0000256" key="1">
    <source>
        <dbReference type="ARBA" id="ARBA00006484"/>
    </source>
</evidence>
<keyword evidence="5" id="KW-1185">Reference proteome</keyword>
<dbReference type="PRINTS" id="PR00081">
    <property type="entry name" value="GDHRDH"/>
</dbReference>
<name>A0A5J6MF74_9PROT</name>
<evidence type="ECO:0000259" key="3">
    <source>
        <dbReference type="SMART" id="SM00822"/>
    </source>
</evidence>
<protein>
    <submittedName>
        <fullName evidence="4">Dehydrogenase</fullName>
    </submittedName>
</protein>